<dbReference type="PROSITE" id="PS50835">
    <property type="entry name" value="IG_LIKE"/>
    <property type="match status" value="5"/>
</dbReference>
<evidence type="ECO:0000256" key="9">
    <source>
        <dbReference type="SAM" id="MobiDB-lite"/>
    </source>
</evidence>
<dbReference type="AlphaFoldDB" id="A0AAW1KRI5"/>
<dbReference type="SMART" id="SM00406">
    <property type="entry name" value="IGv"/>
    <property type="match status" value="2"/>
</dbReference>
<dbReference type="PANTHER" id="PTHR12231:SF265">
    <property type="entry name" value="DPR-INTERACTING PROTEIN LAMBDA"/>
    <property type="match status" value="1"/>
</dbReference>
<evidence type="ECO:0000256" key="3">
    <source>
        <dbReference type="ARBA" id="ARBA00022729"/>
    </source>
</evidence>
<dbReference type="Pfam" id="PF07679">
    <property type="entry name" value="I-set"/>
    <property type="match status" value="3"/>
</dbReference>
<dbReference type="EMBL" id="JASPKY010000182">
    <property type="protein sequence ID" value="KAK9723102.1"/>
    <property type="molecule type" value="Genomic_DNA"/>
</dbReference>
<dbReference type="InterPro" id="IPR013098">
    <property type="entry name" value="Ig_I-set"/>
</dbReference>
<dbReference type="InterPro" id="IPR013783">
    <property type="entry name" value="Ig-like_fold"/>
</dbReference>
<evidence type="ECO:0000256" key="8">
    <source>
        <dbReference type="ARBA" id="ARBA00023319"/>
    </source>
</evidence>
<feature type="domain" description="Ig-like" evidence="11">
    <location>
        <begin position="400"/>
        <end position="497"/>
    </location>
</feature>
<dbReference type="InterPro" id="IPR036179">
    <property type="entry name" value="Ig-like_dom_sf"/>
</dbReference>
<protein>
    <submittedName>
        <fullName evidence="12">Immunoglobulin I-set domain</fullName>
    </submittedName>
</protein>
<feature type="region of interest" description="Disordered" evidence="9">
    <location>
        <begin position="509"/>
        <end position="560"/>
    </location>
</feature>
<evidence type="ECO:0000256" key="7">
    <source>
        <dbReference type="ARBA" id="ARBA00023180"/>
    </source>
</evidence>
<evidence type="ECO:0000313" key="12">
    <source>
        <dbReference type="EMBL" id="KAK9723102.1"/>
    </source>
</evidence>
<gene>
    <name evidence="12" type="ORF">QE152_g19300</name>
</gene>
<feature type="compositionally biased region" description="Basic residues" evidence="9">
    <location>
        <begin position="517"/>
        <end position="534"/>
    </location>
</feature>
<dbReference type="Pfam" id="PF13927">
    <property type="entry name" value="Ig_3"/>
    <property type="match status" value="1"/>
</dbReference>
<feature type="domain" description="Ig-like" evidence="11">
    <location>
        <begin position="131"/>
        <end position="171"/>
    </location>
</feature>
<dbReference type="InterPro" id="IPR003599">
    <property type="entry name" value="Ig_sub"/>
</dbReference>
<keyword evidence="5" id="KW-0472">Membrane</keyword>
<accession>A0AAW1KRI5</accession>
<comment type="subcellular location">
    <subcellularLocation>
        <location evidence="1">Cell membrane</location>
    </subcellularLocation>
</comment>
<keyword evidence="2" id="KW-1003">Cell membrane</keyword>
<feature type="domain" description="Ig-like" evidence="11">
    <location>
        <begin position="297"/>
        <end position="389"/>
    </location>
</feature>
<evidence type="ECO:0000256" key="5">
    <source>
        <dbReference type="ARBA" id="ARBA00023136"/>
    </source>
</evidence>
<evidence type="ECO:0000256" key="2">
    <source>
        <dbReference type="ARBA" id="ARBA00022475"/>
    </source>
</evidence>
<dbReference type="PANTHER" id="PTHR12231">
    <property type="entry name" value="CTX-RELATED TYPE I TRANSMEMBRANE PROTEIN"/>
    <property type="match status" value="1"/>
</dbReference>
<dbReference type="Gene3D" id="2.60.40.10">
    <property type="entry name" value="Immunoglobulins"/>
    <property type="match status" value="5"/>
</dbReference>
<dbReference type="GO" id="GO:0005886">
    <property type="term" value="C:plasma membrane"/>
    <property type="evidence" value="ECO:0007669"/>
    <property type="project" value="UniProtKB-SubCell"/>
</dbReference>
<dbReference type="SMART" id="SM00409">
    <property type="entry name" value="IG"/>
    <property type="match status" value="4"/>
</dbReference>
<dbReference type="InterPro" id="IPR013106">
    <property type="entry name" value="Ig_V-set"/>
</dbReference>
<evidence type="ECO:0000259" key="11">
    <source>
        <dbReference type="PROSITE" id="PS50835"/>
    </source>
</evidence>
<dbReference type="SMART" id="SM00408">
    <property type="entry name" value="IGc2"/>
    <property type="match status" value="4"/>
</dbReference>
<evidence type="ECO:0000313" key="13">
    <source>
        <dbReference type="Proteomes" id="UP001458880"/>
    </source>
</evidence>
<reference evidence="12 13" key="1">
    <citation type="journal article" date="2024" name="BMC Genomics">
        <title>De novo assembly and annotation of Popillia japonica's genome with initial clues to its potential as an invasive pest.</title>
        <authorList>
            <person name="Cucini C."/>
            <person name="Boschi S."/>
            <person name="Funari R."/>
            <person name="Cardaioli E."/>
            <person name="Iannotti N."/>
            <person name="Marturano G."/>
            <person name="Paoli F."/>
            <person name="Bruttini M."/>
            <person name="Carapelli A."/>
            <person name="Frati F."/>
            <person name="Nardi F."/>
        </authorList>
    </citation>
    <scope>NUCLEOTIDE SEQUENCE [LARGE SCALE GENOMIC DNA]</scope>
    <source>
        <strain evidence="12">DMR45628</strain>
    </source>
</reference>
<organism evidence="12 13">
    <name type="scientific">Popillia japonica</name>
    <name type="common">Japanese beetle</name>
    <dbReference type="NCBI Taxonomy" id="7064"/>
    <lineage>
        <taxon>Eukaryota</taxon>
        <taxon>Metazoa</taxon>
        <taxon>Ecdysozoa</taxon>
        <taxon>Arthropoda</taxon>
        <taxon>Hexapoda</taxon>
        <taxon>Insecta</taxon>
        <taxon>Pterygota</taxon>
        <taxon>Neoptera</taxon>
        <taxon>Endopterygota</taxon>
        <taxon>Coleoptera</taxon>
        <taxon>Polyphaga</taxon>
        <taxon>Scarabaeiformia</taxon>
        <taxon>Scarabaeidae</taxon>
        <taxon>Rutelinae</taxon>
        <taxon>Popillia</taxon>
    </lineage>
</organism>
<comment type="caution">
    <text evidence="12">The sequence shown here is derived from an EMBL/GenBank/DDBJ whole genome shotgun (WGS) entry which is preliminary data.</text>
</comment>
<feature type="domain" description="Ig-like" evidence="11">
    <location>
        <begin position="195"/>
        <end position="292"/>
    </location>
</feature>
<name>A0AAW1KRI5_POPJA</name>
<keyword evidence="3 10" id="KW-0732">Signal</keyword>
<keyword evidence="7" id="KW-0325">Glycoprotein</keyword>
<evidence type="ECO:0000256" key="10">
    <source>
        <dbReference type="SAM" id="SignalP"/>
    </source>
</evidence>
<feature type="signal peptide" evidence="10">
    <location>
        <begin position="1"/>
        <end position="22"/>
    </location>
</feature>
<keyword evidence="4" id="KW-0677">Repeat</keyword>
<feature type="domain" description="Ig-like" evidence="11">
    <location>
        <begin position="29"/>
        <end position="126"/>
    </location>
</feature>
<keyword evidence="6" id="KW-1015">Disulfide bond</keyword>
<dbReference type="InterPro" id="IPR051170">
    <property type="entry name" value="Neural/epithelial_adhesion"/>
</dbReference>
<evidence type="ECO:0000256" key="6">
    <source>
        <dbReference type="ARBA" id="ARBA00023157"/>
    </source>
</evidence>
<dbReference type="Proteomes" id="UP001458880">
    <property type="component" value="Unassembled WGS sequence"/>
</dbReference>
<proteinExistence type="predicted"/>
<keyword evidence="8" id="KW-0393">Immunoglobulin domain</keyword>
<evidence type="ECO:0000256" key="4">
    <source>
        <dbReference type="ARBA" id="ARBA00022737"/>
    </source>
</evidence>
<sequence>MKLPSSRGSILCMVIGITLASGQLVDPEPEFLAPLENHTVVQGRDVYFTCVVNHLSSYKVAWIKSDTKAILAIHTHMVAQNPRLSVTHNGHNTWKLHVSNVQKNDSGTYMCQINTDPMRSQMGNLEVVIPPDILNDNESSEGGGVAVEGGTIRLRCHAVGVPDPTVSWRREDSRNLVLRQESGRDKKGQLVDPEPEFLAPLENHTVVQGRDVYFTCVVNHLSSYKVAWIKSDTKAILAIHTHMVAQNPRLSVTHNGHNTWKLHVSNVQKNDSGTYMCQINTDPMRSQMGNLEVVIPPDILNDNESSEGGGVAVEGGTIRLRCHAVGVPDPTVSWRREDSRNLVLRQESGRDKKVMRSYEGDMLILSNVHRTDMGSYLCIASNGVPPSVSKRFIVRVHFHPLIRVSNQLVAAPIASDVLVQCYVEASPRAMNHWMRDNGEKLIQNEKYIMQETSLNEYSYLMNLTIRSLDKRDFGGYVCTSSNALGKAEGVVRLQELHIPLKITTTASTPKIIEQKPRKPLHKEKPKKYQSKKGKKENDDRENDVDTTTSHSFDTRTVPPYTATPIATRRTSWIILSSSGDSQLPSRAGFFFIVVTVLLFRDDLF</sequence>
<feature type="chain" id="PRO_5043990837" evidence="10">
    <location>
        <begin position="23"/>
        <end position="604"/>
    </location>
</feature>
<dbReference type="SUPFAM" id="SSF48726">
    <property type="entry name" value="Immunoglobulin"/>
    <property type="match status" value="5"/>
</dbReference>
<keyword evidence="13" id="KW-1185">Reference proteome</keyword>
<dbReference type="GO" id="GO:0043005">
    <property type="term" value="C:neuron projection"/>
    <property type="evidence" value="ECO:0007669"/>
    <property type="project" value="TreeGrafter"/>
</dbReference>
<dbReference type="InterPro" id="IPR007110">
    <property type="entry name" value="Ig-like_dom"/>
</dbReference>
<dbReference type="FunFam" id="2.60.40.10:FF:000328">
    <property type="entry name" value="CLUMA_CG000981, isoform A"/>
    <property type="match status" value="1"/>
</dbReference>
<evidence type="ECO:0000256" key="1">
    <source>
        <dbReference type="ARBA" id="ARBA00004236"/>
    </source>
</evidence>
<dbReference type="InterPro" id="IPR003598">
    <property type="entry name" value="Ig_sub2"/>
</dbReference>